<dbReference type="Pfam" id="PF07396">
    <property type="entry name" value="Porin_O_P"/>
    <property type="match status" value="1"/>
</dbReference>
<dbReference type="InterPro" id="IPR023614">
    <property type="entry name" value="Porin_dom_sf"/>
</dbReference>
<evidence type="ECO:0000256" key="2">
    <source>
        <dbReference type="SAM" id="SignalP"/>
    </source>
</evidence>
<gene>
    <name evidence="3" type="ORF">Mal52_26650</name>
</gene>
<dbReference type="AlphaFoldDB" id="A0A517ZNY3"/>
<evidence type="ECO:0000313" key="3">
    <source>
        <dbReference type="EMBL" id="QDU44187.1"/>
    </source>
</evidence>
<feature type="region of interest" description="Disordered" evidence="1">
    <location>
        <begin position="95"/>
        <end position="118"/>
    </location>
</feature>
<proteinExistence type="predicted"/>
<dbReference type="Proteomes" id="UP000319383">
    <property type="component" value="Chromosome"/>
</dbReference>
<dbReference type="EMBL" id="CP036276">
    <property type="protein sequence ID" value="QDU44187.1"/>
    <property type="molecule type" value="Genomic_DNA"/>
</dbReference>
<accession>A0A517ZNY3</accession>
<feature type="region of interest" description="Disordered" evidence="1">
    <location>
        <begin position="51"/>
        <end position="78"/>
    </location>
</feature>
<name>A0A517ZNY3_9PLAN</name>
<organism evidence="3 4">
    <name type="scientific">Symmachiella dynata</name>
    <dbReference type="NCBI Taxonomy" id="2527995"/>
    <lineage>
        <taxon>Bacteria</taxon>
        <taxon>Pseudomonadati</taxon>
        <taxon>Planctomycetota</taxon>
        <taxon>Planctomycetia</taxon>
        <taxon>Planctomycetales</taxon>
        <taxon>Planctomycetaceae</taxon>
        <taxon>Symmachiella</taxon>
    </lineage>
</organism>
<evidence type="ECO:0000313" key="4">
    <source>
        <dbReference type="Proteomes" id="UP000319383"/>
    </source>
</evidence>
<feature type="chain" id="PRO_5022239421" evidence="2">
    <location>
        <begin position="26"/>
        <end position="522"/>
    </location>
</feature>
<keyword evidence="2" id="KW-0732">Signal</keyword>
<keyword evidence="4" id="KW-1185">Reference proteome</keyword>
<sequence length="522" mass="58235" precursor="true">MKHFSSTIITAIAAGVLLATMPASARADKPVDVDALLRRLDEAERRLQVLENGTPHAPAGEAPTGQEAVPDPSVRSEVQDAAFSTANPVFDTEPVSFTYQDQGSNTGGGTNATSQQGTLPRASSFAIDYDTGFVLRPDDKDSIPYQLQVNGRMQIRHVGFSRDADFYFNRGDTFRGGPLRIDNRNEIELERARLVFSGFVHDPKLEFFLNIDGDTDDNHQAIFHDFWFNYEFNETFDLYFGKAFVPGSRDWLNGSMRTHFADRSMATTFFRPDRSVGVWAIGEVTEDLFYRVMVANGFSASDLQFSQLDTSLAYSGTMWWDALGDYGKGYADLKWHEDLAVRVGQSFTYASQHGIDSLGVPGSEQNFLRISDGTRLITPSALAPGVTVVGSDIYLYAVDAAFKYRGWSVNSELYFRWLNQFKTVGGTIPYSQLYAYGFYADTGYMILEKSLEVIARASLVDGMFGTRWEYATGINWYVNGTHQNKVTFDITKLDGSPVSNSGPNYEVGQEGLLTRLQWQIAF</sequence>
<dbReference type="InterPro" id="IPR010870">
    <property type="entry name" value="Porin_O/P"/>
</dbReference>
<feature type="signal peptide" evidence="2">
    <location>
        <begin position="1"/>
        <end position="25"/>
    </location>
</feature>
<dbReference type="Gene3D" id="2.40.160.10">
    <property type="entry name" value="Porin"/>
    <property type="match status" value="1"/>
</dbReference>
<dbReference type="KEGG" id="sdyn:Mal52_26650"/>
<evidence type="ECO:0000256" key="1">
    <source>
        <dbReference type="SAM" id="MobiDB-lite"/>
    </source>
</evidence>
<protein>
    <submittedName>
        <fullName evidence="3">Phosphate-selective porin O and P</fullName>
    </submittedName>
</protein>
<reference evidence="3 4" key="1">
    <citation type="submission" date="2019-02" db="EMBL/GenBank/DDBJ databases">
        <title>Deep-cultivation of Planctomycetes and their phenomic and genomic characterization uncovers novel biology.</title>
        <authorList>
            <person name="Wiegand S."/>
            <person name="Jogler M."/>
            <person name="Boedeker C."/>
            <person name="Pinto D."/>
            <person name="Vollmers J."/>
            <person name="Rivas-Marin E."/>
            <person name="Kohn T."/>
            <person name="Peeters S.H."/>
            <person name="Heuer A."/>
            <person name="Rast P."/>
            <person name="Oberbeckmann S."/>
            <person name="Bunk B."/>
            <person name="Jeske O."/>
            <person name="Meyerdierks A."/>
            <person name="Storesund J.E."/>
            <person name="Kallscheuer N."/>
            <person name="Luecker S."/>
            <person name="Lage O.M."/>
            <person name="Pohl T."/>
            <person name="Merkel B.J."/>
            <person name="Hornburger P."/>
            <person name="Mueller R.-W."/>
            <person name="Bruemmer F."/>
            <person name="Labrenz M."/>
            <person name="Spormann A.M."/>
            <person name="Op den Camp H."/>
            <person name="Overmann J."/>
            <person name="Amann R."/>
            <person name="Jetten M.S.M."/>
            <person name="Mascher T."/>
            <person name="Medema M.H."/>
            <person name="Devos D.P."/>
            <person name="Kaster A.-K."/>
            <person name="Ovreas L."/>
            <person name="Rohde M."/>
            <person name="Galperin M.Y."/>
            <person name="Jogler C."/>
        </authorList>
    </citation>
    <scope>NUCLEOTIDE SEQUENCE [LARGE SCALE GENOMIC DNA]</scope>
    <source>
        <strain evidence="3 4">Mal52</strain>
    </source>
</reference>